<evidence type="ECO:0000256" key="2">
    <source>
        <dbReference type="ARBA" id="ARBA00022475"/>
    </source>
</evidence>
<dbReference type="GO" id="GO:0016757">
    <property type="term" value="F:glycosyltransferase activity"/>
    <property type="evidence" value="ECO:0007669"/>
    <property type="project" value="UniProtKB-KW"/>
</dbReference>
<sequence length="422" mass="47455">MNQSQQTSPFYNVDWMTIIIYFCLVLIGWANIYAAVYDADHSSIFDMSRNYGKQLLWISSSVLMIIIILLIDSKFFNFSAYVFYGITIILLVAVLFVGKLVGGNRAWFEIGAFRLQPAEFAKVATCLTLARYMGSTNLKLADLGDQLKCFTLIFAPVALILLQPDAGSAMVFMSFFIVLYREGLPPFYLVFGLVSVILFVLSLLIPQSYIIIGLILLTGFLLWRDRRVRRHYFLIIGSAILSIALVTGVNYAFNNILKPHQRDRIDLLLGKKVDPKGVGYNVNQSKIAIGSGQFLGKGYLKGTQTKYDFVPEQSTDFIFCTIGEEWGFVGSVLVLGLYTFLLMRIVVIAERQRSTFSRIYGYGVATIIFFHVFINVGMTIGIMPVIGIPLPFISYGGSSLWSFTILLFILIKLDTNRNGIIR</sequence>
<feature type="transmembrane region" description="Helical" evidence="13">
    <location>
        <begin position="149"/>
        <end position="181"/>
    </location>
</feature>
<dbReference type="EMBL" id="PQVF01000002">
    <property type="protein sequence ID" value="POY38503.1"/>
    <property type="molecule type" value="Genomic_DNA"/>
</dbReference>
<feature type="transmembrane region" description="Helical" evidence="13">
    <location>
        <begin position="392"/>
        <end position="413"/>
    </location>
</feature>
<evidence type="ECO:0000256" key="4">
    <source>
        <dbReference type="ARBA" id="ARBA00022679"/>
    </source>
</evidence>
<dbReference type="InterPro" id="IPR018365">
    <property type="entry name" value="Cell_cycle_FtsW-rel_CS"/>
</dbReference>
<keyword evidence="9 13" id="KW-0472">Membrane</keyword>
<keyword evidence="7" id="KW-0573">Peptidoglycan synthesis</keyword>
<accession>A0A2S5A8R6</accession>
<protein>
    <recommendedName>
        <fullName evidence="12">Cell wall polymerase</fullName>
    </recommendedName>
    <alternativeName>
        <fullName evidence="11">Peptidoglycan polymerase</fullName>
    </alternativeName>
</protein>
<dbReference type="NCBIfam" id="NF037961">
    <property type="entry name" value="RodA_shape"/>
    <property type="match status" value="1"/>
</dbReference>
<dbReference type="Proteomes" id="UP000236893">
    <property type="component" value="Unassembled WGS sequence"/>
</dbReference>
<keyword evidence="6" id="KW-0133">Cell shape</keyword>
<dbReference type="NCBIfam" id="TIGR02210">
    <property type="entry name" value="rodA_shape"/>
    <property type="match status" value="1"/>
</dbReference>
<dbReference type="OrthoDB" id="9768187at2"/>
<feature type="transmembrane region" description="Helical" evidence="13">
    <location>
        <begin position="359"/>
        <end position="386"/>
    </location>
</feature>
<reference evidence="14 15" key="1">
    <citation type="submission" date="2018-01" db="EMBL/GenBank/DDBJ databases">
        <authorList>
            <person name="Gaut B.S."/>
            <person name="Morton B.R."/>
            <person name="Clegg M.T."/>
            <person name="Duvall M.R."/>
        </authorList>
    </citation>
    <scope>NUCLEOTIDE SEQUENCE [LARGE SCALE GENOMIC DNA]</scope>
    <source>
        <strain evidence="14 15">HR-AV</strain>
    </source>
</reference>
<keyword evidence="10" id="KW-0961">Cell wall biogenesis/degradation</keyword>
<feature type="transmembrane region" description="Helical" evidence="13">
    <location>
        <begin position="78"/>
        <end position="98"/>
    </location>
</feature>
<comment type="caution">
    <text evidence="14">The sequence shown here is derived from an EMBL/GenBank/DDBJ whole genome shotgun (WGS) entry which is preliminary data.</text>
</comment>
<evidence type="ECO:0000256" key="9">
    <source>
        <dbReference type="ARBA" id="ARBA00023136"/>
    </source>
</evidence>
<feature type="transmembrane region" description="Helical" evidence="13">
    <location>
        <begin position="15"/>
        <end position="34"/>
    </location>
</feature>
<proteinExistence type="predicted"/>
<feature type="transmembrane region" description="Helical" evidence="13">
    <location>
        <begin position="187"/>
        <end position="220"/>
    </location>
</feature>
<keyword evidence="15" id="KW-1185">Reference proteome</keyword>
<dbReference type="GO" id="GO:0071555">
    <property type="term" value="P:cell wall organization"/>
    <property type="evidence" value="ECO:0007669"/>
    <property type="project" value="UniProtKB-KW"/>
</dbReference>
<organism evidence="14 15">
    <name type="scientific">Solitalea longa</name>
    <dbReference type="NCBI Taxonomy" id="2079460"/>
    <lineage>
        <taxon>Bacteria</taxon>
        <taxon>Pseudomonadati</taxon>
        <taxon>Bacteroidota</taxon>
        <taxon>Sphingobacteriia</taxon>
        <taxon>Sphingobacteriales</taxon>
        <taxon>Sphingobacteriaceae</taxon>
        <taxon>Solitalea</taxon>
    </lineage>
</organism>
<keyword evidence="8 13" id="KW-1133">Transmembrane helix</keyword>
<evidence type="ECO:0000256" key="8">
    <source>
        <dbReference type="ARBA" id="ARBA00022989"/>
    </source>
</evidence>
<keyword evidence="5 13" id="KW-0812">Transmembrane</keyword>
<dbReference type="PANTHER" id="PTHR30474">
    <property type="entry name" value="CELL CYCLE PROTEIN"/>
    <property type="match status" value="1"/>
</dbReference>
<evidence type="ECO:0000256" key="13">
    <source>
        <dbReference type="SAM" id="Phobius"/>
    </source>
</evidence>
<dbReference type="PROSITE" id="PS00428">
    <property type="entry name" value="FTSW_RODA_SPOVE"/>
    <property type="match status" value="1"/>
</dbReference>
<feature type="transmembrane region" description="Helical" evidence="13">
    <location>
        <begin position="232"/>
        <end position="253"/>
    </location>
</feature>
<dbReference type="GO" id="GO:0015648">
    <property type="term" value="F:lipid-linked peptidoglycan transporter activity"/>
    <property type="evidence" value="ECO:0007669"/>
    <property type="project" value="TreeGrafter"/>
</dbReference>
<dbReference type="InterPro" id="IPR001182">
    <property type="entry name" value="FtsW/RodA"/>
</dbReference>
<feature type="transmembrane region" description="Helical" evidence="13">
    <location>
        <begin position="326"/>
        <end position="347"/>
    </location>
</feature>
<evidence type="ECO:0000256" key="1">
    <source>
        <dbReference type="ARBA" id="ARBA00004141"/>
    </source>
</evidence>
<dbReference type="GO" id="GO:0032153">
    <property type="term" value="C:cell division site"/>
    <property type="evidence" value="ECO:0007669"/>
    <property type="project" value="TreeGrafter"/>
</dbReference>
<evidence type="ECO:0000256" key="5">
    <source>
        <dbReference type="ARBA" id="ARBA00022692"/>
    </source>
</evidence>
<evidence type="ECO:0000256" key="6">
    <source>
        <dbReference type="ARBA" id="ARBA00022960"/>
    </source>
</evidence>
<dbReference type="AlphaFoldDB" id="A0A2S5A8R6"/>
<dbReference type="RefSeq" id="WP_103787760.1">
    <property type="nucleotide sequence ID" value="NZ_PQVF01000002.1"/>
</dbReference>
<evidence type="ECO:0000313" key="14">
    <source>
        <dbReference type="EMBL" id="POY38503.1"/>
    </source>
</evidence>
<dbReference type="PANTHER" id="PTHR30474:SF1">
    <property type="entry name" value="PEPTIDOGLYCAN GLYCOSYLTRANSFERASE MRDB"/>
    <property type="match status" value="1"/>
</dbReference>
<dbReference type="GO" id="GO:0009252">
    <property type="term" value="P:peptidoglycan biosynthetic process"/>
    <property type="evidence" value="ECO:0007669"/>
    <property type="project" value="UniProtKB-KW"/>
</dbReference>
<dbReference type="InterPro" id="IPR011923">
    <property type="entry name" value="RodA/MrdB"/>
</dbReference>
<evidence type="ECO:0000256" key="12">
    <source>
        <dbReference type="ARBA" id="ARBA00033270"/>
    </source>
</evidence>
<evidence type="ECO:0000256" key="11">
    <source>
        <dbReference type="ARBA" id="ARBA00032370"/>
    </source>
</evidence>
<evidence type="ECO:0000256" key="3">
    <source>
        <dbReference type="ARBA" id="ARBA00022676"/>
    </source>
</evidence>
<evidence type="ECO:0000256" key="10">
    <source>
        <dbReference type="ARBA" id="ARBA00023316"/>
    </source>
</evidence>
<evidence type="ECO:0000313" key="15">
    <source>
        <dbReference type="Proteomes" id="UP000236893"/>
    </source>
</evidence>
<dbReference type="Pfam" id="PF01098">
    <property type="entry name" value="FTSW_RODA_SPOVE"/>
    <property type="match status" value="2"/>
</dbReference>
<keyword evidence="2" id="KW-1003">Cell membrane</keyword>
<feature type="transmembrane region" description="Helical" evidence="13">
    <location>
        <begin position="55"/>
        <end position="72"/>
    </location>
</feature>
<comment type="subcellular location">
    <subcellularLocation>
        <location evidence="1">Membrane</location>
        <topology evidence="1">Multi-pass membrane protein</topology>
    </subcellularLocation>
</comment>
<dbReference type="GO" id="GO:0051301">
    <property type="term" value="P:cell division"/>
    <property type="evidence" value="ECO:0007669"/>
    <property type="project" value="InterPro"/>
</dbReference>
<gene>
    <name evidence="14" type="ORF">C3K47_03660</name>
</gene>
<keyword evidence="3" id="KW-0328">Glycosyltransferase</keyword>
<dbReference type="GO" id="GO:0008360">
    <property type="term" value="P:regulation of cell shape"/>
    <property type="evidence" value="ECO:0007669"/>
    <property type="project" value="UniProtKB-KW"/>
</dbReference>
<dbReference type="GO" id="GO:0005886">
    <property type="term" value="C:plasma membrane"/>
    <property type="evidence" value="ECO:0007669"/>
    <property type="project" value="TreeGrafter"/>
</dbReference>
<evidence type="ECO:0000256" key="7">
    <source>
        <dbReference type="ARBA" id="ARBA00022984"/>
    </source>
</evidence>
<keyword evidence="4" id="KW-0808">Transferase</keyword>
<name>A0A2S5A8R6_9SPHI</name>